<evidence type="ECO:0000256" key="3">
    <source>
        <dbReference type="ARBA" id="ARBA00023239"/>
    </source>
</evidence>
<dbReference type="GO" id="GO:0006635">
    <property type="term" value="P:fatty acid beta-oxidation"/>
    <property type="evidence" value="ECO:0007669"/>
    <property type="project" value="TreeGrafter"/>
</dbReference>
<keyword evidence="7" id="KW-0413">Isomerase</keyword>
<evidence type="ECO:0000313" key="8">
    <source>
        <dbReference type="Proteomes" id="UP000008229"/>
    </source>
</evidence>
<comment type="similarity">
    <text evidence="1">Belongs to the enoyl-CoA hydratase/isomerase family.</text>
</comment>
<dbReference type="EC" id="4.2.1.17" evidence="2"/>
<dbReference type="OrthoDB" id="8452484at2"/>
<dbReference type="GO" id="GO:0004300">
    <property type="term" value="F:enoyl-CoA hydratase activity"/>
    <property type="evidence" value="ECO:0007669"/>
    <property type="project" value="UniProtKB-EC"/>
</dbReference>
<feature type="region of interest" description="Disordered" evidence="6">
    <location>
        <begin position="258"/>
        <end position="280"/>
    </location>
</feature>
<dbReference type="KEGG" id="cwo:Cwoe_2337"/>
<protein>
    <recommendedName>
        <fullName evidence="2">enoyl-CoA hydratase</fullName>
        <ecNumber evidence="2">4.2.1.17</ecNumber>
    </recommendedName>
</protein>
<dbReference type="Pfam" id="PF00378">
    <property type="entry name" value="ECH_1"/>
    <property type="match status" value="1"/>
</dbReference>
<evidence type="ECO:0000256" key="5">
    <source>
        <dbReference type="ARBA" id="ARBA00023717"/>
    </source>
</evidence>
<comment type="catalytic activity">
    <reaction evidence="5">
        <text>a 4-saturated-(3S)-3-hydroxyacyl-CoA = a (3E)-enoyl-CoA + H2O</text>
        <dbReference type="Rhea" id="RHEA:20724"/>
        <dbReference type="ChEBI" id="CHEBI:15377"/>
        <dbReference type="ChEBI" id="CHEBI:58521"/>
        <dbReference type="ChEBI" id="CHEBI:137480"/>
        <dbReference type="EC" id="4.2.1.17"/>
    </reaction>
</comment>
<keyword evidence="8" id="KW-1185">Reference proteome</keyword>
<evidence type="ECO:0000256" key="4">
    <source>
        <dbReference type="ARBA" id="ARBA00023709"/>
    </source>
</evidence>
<proteinExistence type="inferred from homology"/>
<dbReference type="EMBL" id="CP001854">
    <property type="protein sequence ID" value="ADB50761.1"/>
    <property type="molecule type" value="Genomic_DNA"/>
</dbReference>
<evidence type="ECO:0000256" key="2">
    <source>
        <dbReference type="ARBA" id="ARBA00012076"/>
    </source>
</evidence>
<dbReference type="Proteomes" id="UP000008229">
    <property type="component" value="Chromosome"/>
</dbReference>
<dbReference type="RefSeq" id="WP_012933812.1">
    <property type="nucleotide sequence ID" value="NC_013739.1"/>
</dbReference>
<gene>
    <name evidence="7" type="ordered locus">Cwoe_2337</name>
</gene>
<dbReference type="eggNOG" id="COG1024">
    <property type="taxonomic scope" value="Bacteria"/>
</dbReference>
<evidence type="ECO:0000313" key="7">
    <source>
        <dbReference type="EMBL" id="ADB50761.1"/>
    </source>
</evidence>
<dbReference type="PANTHER" id="PTHR11941:SF54">
    <property type="entry name" value="ENOYL-COA HYDRATASE, MITOCHONDRIAL"/>
    <property type="match status" value="1"/>
</dbReference>
<dbReference type="InterPro" id="IPR001753">
    <property type="entry name" value="Enoyl-CoA_hydra/iso"/>
</dbReference>
<feature type="compositionally biased region" description="Low complexity" evidence="6">
    <location>
        <begin position="258"/>
        <end position="273"/>
    </location>
</feature>
<dbReference type="STRING" id="469383.Cwoe_2337"/>
<dbReference type="GO" id="GO:0016853">
    <property type="term" value="F:isomerase activity"/>
    <property type="evidence" value="ECO:0007669"/>
    <property type="project" value="UniProtKB-KW"/>
</dbReference>
<reference evidence="7 8" key="1">
    <citation type="journal article" date="2010" name="Stand. Genomic Sci.">
        <title>Complete genome sequence of Conexibacter woesei type strain (ID131577).</title>
        <authorList>
            <person name="Pukall R."/>
            <person name="Lapidus A."/>
            <person name="Glavina Del Rio T."/>
            <person name="Copeland A."/>
            <person name="Tice H."/>
            <person name="Cheng J.-F."/>
            <person name="Lucas S."/>
            <person name="Chen F."/>
            <person name="Nolan M."/>
            <person name="Bruce D."/>
            <person name="Goodwin L."/>
            <person name="Pitluck S."/>
            <person name="Mavromatis K."/>
            <person name="Ivanova N."/>
            <person name="Ovchinnikova G."/>
            <person name="Pati A."/>
            <person name="Chen A."/>
            <person name="Palaniappan K."/>
            <person name="Land M."/>
            <person name="Hauser L."/>
            <person name="Chang Y.-J."/>
            <person name="Jeffries C.D."/>
            <person name="Chain P."/>
            <person name="Meincke L."/>
            <person name="Sims D."/>
            <person name="Brettin T."/>
            <person name="Detter J.C."/>
            <person name="Rohde M."/>
            <person name="Goeker M."/>
            <person name="Bristow J."/>
            <person name="Eisen J.A."/>
            <person name="Markowitz V."/>
            <person name="Kyrpides N.C."/>
            <person name="Klenk H.-P."/>
            <person name="Hugenholtz P."/>
        </authorList>
    </citation>
    <scope>NUCLEOTIDE SEQUENCE [LARGE SCALE GENOMIC DNA]</scope>
    <source>
        <strain evidence="8">DSM 14684 / CIP 108061 / JCM 11494 / NBRC 100937 / ID131577</strain>
    </source>
</reference>
<organism evidence="7 8">
    <name type="scientific">Conexibacter woesei (strain DSM 14684 / CCUG 47730 / CIP 108061 / JCM 11494 / NBRC 100937 / ID131577)</name>
    <dbReference type="NCBI Taxonomy" id="469383"/>
    <lineage>
        <taxon>Bacteria</taxon>
        <taxon>Bacillati</taxon>
        <taxon>Actinomycetota</taxon>
        <taxon>Thermoleophilia</taxon>
        <taxon>Solirubrobacterales</taxon>
        <taxon>Conexibacteraceae</taxon>
        <taxon>Conexibacter</taxon>
    </lineage>
</organism>
<dbReference type="HOGENOM" id="CLU_009834_7_6_11"/>
<name>D3F6J4_CONWI</name>
<dbReference type="SUPFAM" id="SSF52096">
    <property type="entry name" value="ClpP/crotonase"/>
    <property type="match status" value="1"/>
</dbReference>
<sequence>MDELTVRDDGPVRHLTIDRPQARNALNAGVLAALEARLAEAAADPAVRVLVLAGGGERAFCAGADLDELRDLSGVAAHERLALGQRVMRTLERLPIPSIAAVRGWALGGGFELALSCSLIVAARSARFGLPEAGLGLMPGYGGTQRLVRAIGRQAALAVMLADERLDAARAWELGLLACAPAEDAQLDARAGELAQQLAAKSPSALALVLEAVDAASPAAATGLRHEAALAALAVNSPDAAEGVAAFLAKRAPAFAARAASGPPAAGPPAGRAAAREARA</sequence>
<evidence type="ECO:0000256" key="6">
    <source>
        <dbReference type="SAM" id="MobiDB-lite"/>
    </source>
</evidence>
<dbReference type="Gene3D" id="3.90.226.10">
    <property type="entry name" value="2-enoyl-CoA Hydratase, Chain A, domain 1"/>
    <property type="match status" value="1"/>
</dbReference>
<evidence type="ECO:0000256" key="1">
    <source>
        <dbReference type="ARBA" id="ARBA00005254"/>
    </source>
</evidence>
<dbReference type="PANTHER" id="PTHR11941">
    <property type="entry name" value="ENOYL-COA HYDRATASE-RELATED"/>
    <property type="match status" value="1"/>
</dbReference>
<dbReference type="FunFam" id="3.90.226.10:FF:000009">
    <property type="entry name" value="Carnitinyl-CoA dehydratase"/>
    <property type="match status" value="1"/>
</dbReference>
<keyword evidence="3" id="KW-0456">Lyase</keyword>
<dbReference type="InterPro" id="IPR014748">
    <property type="entry name" value="Enoyl-CoA_hydra_C"/>
</dbReference>
<dbReference type="InterPro" id="IPR029045">
    <property type="entry name" value="ClpP/crotonase-like_dom_sf"/>
</dbReference>
<comment type="catalytic activity">
    <reaction evidence="4">
        <text>a (3S)-3-hydroxyacyl-CoA = a (2E)-enoyl-CoA + H2O</text>
        <dbReference type="Rhea" id="RHEA:16105"/>
        <dbReference type="ChEBI" id="CHEBI:15377"/>
        <dbReference type="ChEBI" id="CHEBI:57318"/>
        <dbReference type="ChEBI" id="CHEBI:58856"/>
        <dbReference type="EC" id="4.2.1.17"/>
    </reaction>
</comment>
<dbReference type="AlphaFoldDB" id="D3F6J4"/>
<dbReference type="CDD" id="cd06558">
    <property type="entry name" value="crotonase-like"/>
    <property type="match status" value="1"/>
</dbReference>
<dbReference type="Gene3D" id="1.10.12.10">
    <property type="entry name" value="Lyase 2-enoyl-coa Hydratase, Chain A, domain 2"/>
    <property type="match status" value="1"/>
</dbReference>
<reference evidence="8" key="2">
    <citation type="submission" date="2010-01" db="EMBL/GenBank/DDBJ databases">
        <title>The complete genome of Conexibacter woesei DSM 14684.</title>
        <authorList>
            <consortium name="US DOE Joint Genome Institute (JGI-PGF)"/>
            <person name="Lucas S."/>
            <person name="Copeland A."/>
            <person name="Lapidus A."/>
            <person name="Glavina del Rio T."/>
            <person name="Dalin E."/>
            <person name="Tice H."/>
            <person name="Bruce D."/>
            <person name="Goodwin L."/>
            <person name="Pitluck S."/>
            <person name="Kyrpides N."/>
            <person name="Mavromatis K."/>
            <person name="Ivanova N."/>
            <person name="Mikhailova N."/>
            <person name="Chertkov O."/>
            <person name="Brettin T."/>
            <person name="Detter J.C."/>
            <person name="Han C."/>
            <person name="Larimer F."/>
            <person name="Land M."/>
            <person name="Hauser L."/>
            <person name="Markowitz V."/>
            <person name="Cheng J.-F."/>
            <person name="Hugenholtz P."/>
            <person name="Woyke T."/>
            <person name="Wu D."/>
            <person name="Pukall R."/>
            <person name="Steenblock K."/>
            <person name="Schneider S."/>
            <person name="Klenk H.-P."/>
            <person name="Eisen J.A."/>
        </authorList>
    </citation>
    <scope>NUCLEOTIDE SEQUENCE [LARGE SCALE GENOMIC DNA]</scope>
    <source>
        <strain evidence="8">DSM 14684 / CIP 108061 / JCM 11494 / NBRC 100937 / ID131577</strain>
    </source>
</reference>
<accession>D3F6J4</accession>